<evidence type="ECO:0000259" key="3">
    <source>
        <dbReference type="PROSITE" id="PS50102"/>
    </source>
</evidence>
<dbReference type="InterPro" id="IPR035979">
    <property type="entry name" value="RBD_domain_sf"/>
</dbReference>
<dbReference type="PROSITE" id="PS50102">
    <property type="entry name" value="RRM"/>
    <property type="match status" value="1"/>
</dbReference>
<feature type="compositionally biased region" description="Polar residues" evidence="2">
    <location>
        <begin position="247"/>
        <end position="256"/>
    </location>
</feature>
<comment type="caution">
    <text evidence="4">The sequence shown here is derived from an EMBL/GenBank/DDBJ whole genome shotgun (WGS) entry which is preliminary data.</text>
</comment>
<gene>
    <name evidence="4" type="ORF">COCSUDRAFT_42807</name>
</gene>
<evidence type="ECO:0000313" key="5">
    <source>
        <dbReference type="Proteomes" id="UP000007264"/>
    </source>
</evidence>
<feature type="compositionally biased region" description="Basic and acidic residues" evidence="2">
    <location>
        <begin position="370"/>
        <end position="386"/>
    </location>
</feature>
<dbReference type="Gene3D" id="3.30.70.330">
    <property type="match status" value="1"/>
</dbReference>
<dbReference type="GeneID" id="17039729"/>
<dbReference type="SUPFAM" id="SSF54928">
    <property type="entry name" value="RNA-binding domain, RBD"/>
    <property type="match status" value="1"/>
</dbReference>
<keyword evidence="1" id="KW-0694">RNA-binding</keyword>
<dbReference type="KEGG" id="csl:COCSUDRAFT_42807"/>
<evidence type="ECO:0000256" key="2">
    <source>
        <dbReference type="SAM" id="MobiDB-lite"/>
    </source>
</evidence>
<dbReference type="InterPro" id="IPR012677">
    <property type="entry name" value="Nucleotide-bd_a/b_plait_sf"/>
</dbReference>
<feature type="region of interest" description="Disordered" evidence="2">
    <location>
        <begin position="338"/>
        <end position="545"/>
    </location>
</feature>
<sequence>MAGAIEDLVVQVGKLSTRKPEENQEEPSEEEAEAVARARKLEFYETMVSVHYHSDALQREQELFEAAAKHLAVRRTELDVVQAKGAAYIAESLTRLCDPLPFPEPIRRALINRLSSYTGTLSRASFMEMMLELPGTMTGLIAWLQRRPQHAHLLRDMQAIMNCQLEPVVNSCSQALPPSPGALPQSLLPHTLAAQHYMSNTGPANGSPTAVTDPAHSSPTTESSDVSIGPYPTPASSHDEELPASPAATNGSQPPTLQQTLEYLPYCGLLVPGQIAQPPPPPALGCAGTPRKTAFPPQAGSPLPTPDERARGTPCETALSSEPDQDQAIPAQALRAQPPGFETPAIGNGGQNVVEETDSESGSQAGAAEEDTHLPKAEPSESDKPPAAEQSLLPEQLPLEGGIHAEEKAGQDKMRWADEMDKGEEGEKKEKKDKRGRKARAGANKRASASSRIPVPGAEFAEEAPVPRGSSIEPQHAKPAAKTPADVPVVEAPAPAEDSEKDFRDGSVYDGDSDYGRPRSEASQDYSAFHEDHTRPVKAPGSEVLSDAQDHAEVEAEKKKDLERLDALRGAWGDCRQLFAGNLGSHATETALMMIFRDYNIVHVKLCKERGFFGEPYAAKVKGYGFLTFKAPEDVRIPPLMLS</sequence>
<feature type="compositionally biased region" description="Basic residues" evidence="2">
    <location>
        <begin position="431"/>
        <end position="440"/>
    </location>
</feature>
<feature type="region of interest" description="Disordered" evidence="2">
    <location>
        <begin position="280"/>
        <end position="326"/>
    </location>
</feature>
<dbReference type="Proteomes" id="UP000007264">
    <property type="component" value="Unassembled WGS sequence"/>
</dbReference>
<keyword evidence="5" id="KW-1185">Reference proteome</keyword>
<feature type="compositionally biased region" description="Basic and acidic residues" evidence="2">
    <location>
        <begin position="403"/>
        <end position="430"/>
    </location>
</feature>
<feature type="region of interest" description="Disordered" evidence="2">
    <location>
        <begin position="13"/>
        <end position="32"/>
    </location>
</feature>
<feature type="compositionally biased region" description="Polar residues" evidence="2">
    <location>
        <begin position="197"/>
        <end position="226"/>
    </location>
</feature>
<feature type="compositionally biased region" description="Basic and acidic residues" evidence="2">
    <location>
        <begin position="514"/>
        <end position="535"/>
    </location>
</feature>
<feature type="compositionally biased region" description="Low complexity" evidence="2">
    <location>
        <begin position="484"/>
        <end position="496"/>
    </location>
</feature>
<name>I0YTM6_COCSC</name>
<feature type="compositionally biased region" description="Low complexity" evidence="2">
    <location>
        <begin position="389"/>
        <end position="400"/>
    </location>
</feature>
<feature type="region of interest" description="Disordered" evidence="2">
    <location>
        <begin position="197"/>
        <end position="256"/>
    </location>
</feature>
<dbReference type="CDD" id="cd00590">
    <property type="entry name" value="RRM_SF"/>
    <property type="match status" value="1"/>
</dbReference>
<dbReference type="RefSeq" id="XP_005646289.1">
    <property type="nucleotide sequence ID" value="XM_005646232.1"/>
</dbReference>
<organism evidence="4 5">
    <name type="scientific">Coccomyxa subellipsoidea (strain C-169)</name>
    <name type="common">Green microalga</name>
    <dbReference type="NCBI Taxonomy" id="574566"/>
    <lineage>
        <taxon>Eukaryota</taxon>
        <taxon>Viridiplantae</taxon>
        <taxon>Chlorophyta</taxon>
        <taxon>core chlorophytes</taxon>
        <taxon>Trebouxiophyceae</taxon>
        <taxon>Trebouxiophyceae incertae sedis</taxon>
        <taxon>Coccomyxaceae</taxon>
        <taxon>Coccomyxa</taxon>
        <taxon>Coccomyxa subellipsoidea</taxon>
    </lineage>
</organism>
<feature type="domain" description="RRM" evidence="3">
    <location>
        <begin position="576"/>
        <end position="643"/>
    </location>
</feature>
<evidence type="ECO:0000256" key="1">
    <source>
        <dbReference type="PROSITE-ProRule" id="PRU00176"/>
    </source>
</evidence>
<feature type="compositionally biased region" description="Acidic residues" evidence="2">
    <location>
        <begin position="23"/>
        <end position="32"/>
    </location>
</feature>
<dbReference type="AlphaFoldDB" id="I0YTM6"/>
<dbReference type="InterPro" id="IPR000504">
    <property type="entry name" value="RRM_dom"/>
</dbReference>
<dbReference type="EMBL" id="AGSI01000011">
    <property type="protein sequence ID" value="EIE21745.1"/>
    <property type="molecule type" value="Genomic_DNA"/>
</dbReference>
<evidence type="ECO:0000313" key="4">
    <source>
        <dbReference type="EMBL" id="EIE21745.1"/>
    </source>
</evidence>
<accession>I0YTM6</accession>
<proteinExistence type="predicted"/>
<protein>
    <recommendedName>
        <fullName evidence="3">RRM domain-containing protein</fullName>
    </recommendedName>
</protein>
<reference evidence="4 5" key="1">
    <citation type="journal article" date="2012" name="Genome Biol.">
        <title>The genome of the polar eukaryotic microalga coccomyxa subellipsoidea reveals traits of cold adaptation.</title>
        <authorList>
            <person name="Blanc G."/>
            <person name="Agarkova I."/>
            <person name="Grimwood J."/>
            <person name="Kuo A."/>
            <person name="Brueggeman A."/>
            <person name="Dunigan D."/>
            <person name="Gurnon J."/>
            <person name="Ladunga I."/>
            <person name="Lindquist E."/>
            <person name="Lucas S."/>
            <person name="Pangilinan J."/>
            <person name="Proschold T."/>
            <person name="Salamov A."/>
            <person name="Schmutz J."/>
            <person name="Weeks D."/>
            <person name="Yamada T."/>
            <person name="Claverie J.M."/>
            <person name="Grigoriev I."/>
            <person name="Van Etten J."/>
            <person name="Lomsadze A."/>
            <person name="Borodovsky M."/>
        </authorList>
    </citation>
    <scope>NUCLEOTIDE SEQUENCE [LARGE SCALE GENOMIC DNA]</scope>
    <source>
        <strain evidence="4 5">C-169</strain>
    </source>
</reference>
<dbReference type="GO" id="GO:0003723">
    <property type="term" value="F:RNA binding"/>
    <property type="evidence" value="ECO:0007669"/>
    <property type="project" value="UniProtKB-UniRule"/>
</dbReference>